<evidence type="ECO:0000256" key="1">
    <source>
        <dbReference type="ARBA" id="ARBA00022842"/>
    </source>
</evidence>
<sequence length="201" mass="21544">MTPLAVPVLILAAGTSSRMGGRDKLMEEVGDKPLLLDRVEAALATGQPVIVTLPARDERPDRWDLLDEKPIAVVEVPDAADGMARSLAAGVSALPEGAVAVMVLLADMPDVTTEDMRRVLAAFDGEVILRGATADGKLGHPVVFPFRDFAALRSLEGDEGAKTIMEANADRVRPVVLPYSHARTDLDTPEDWAAWRRGGDR</sequence>
<dbReference type="EMBL" id="AAMT01000017">
    <property type="protein sequence ID" value="EAQ11251.1"/>
    <property type="molecule type" value="Genomic_DNA"/>
</dbReference>
<gene>
    <name evidence="3" type="ORF">RB2654_04461</name>
</gene>
<evidence type="ECO:0000259" key="2">
    <source>
        <dbReference type="Pfam" id="PF12804"/>
    </source>
</evidence>
<dbReference type="GO" id="GO:0016779">
    <property type="term" value="F:nucleotidyltransferase activity"/>
    <property type="evidence" value="ECO:0007669"/>
    <property type="project" value="UniProtKB-ARBA"/>
</dbReference>
<dbReference type="InterPro" id="IPR029044">
    <property type="entry name" value="Nucleotide-diphossugar_trans"/>
</dbReference>
<dbReference type="AlphaFoldDB" id="A3VKC7"/>
<keyword evidence="1" id="KW-0460">Magnesium</keyword>
<keyword evidence="4" id="KW-1185">Reference proteome</keyword>
<organism evidence="3 4">
    <name type="scientific">Maritimibacter alkaliphilus HTCC2654</name>
    <dbReference type="NCBI Taxonomy" id="314271"/>
    <lineage>
        <taxon>Bacteria</taxon>
        <taxon>Pseudomonadati</taxon>
        <taxon>Pseudomonadota</taxon>
        <taxon>Alphaproteobacteria</taxon>
        <taxon>Rhodobacterales</taxon>
        <taxon>Roseobacteraceae</taxon>
        <taxon>Maritimibacter</taxon>
    </lineage>
</organism>
<dbReference type="Pfam" id="PF12804">
    <property type="entry name" value="NTP_transf_3"/>
    <property type="match status" value="1"/>
</dbReference>
<dbReference type="SUPFAM" id="SSF53448">
    <property type="entry name" value="Nucleotide-diphospho-sugar transferases"/>
    <property type="match status" value="1"/>
</dbReference>
<dbReference type="InterPro" id="IPR025877">
    <property type="entry name" value="MobA-like_NTP_Trfase"/>
</dbReference>
<dbReference type="Proteomes" id="UP000002931">
    <property type="component" value="Unassembled WGS sequence"/>
</dbReference>
<evidence type="ECO:0000313" key="4">
    <source>
        <dbReference type="Proteomes" id="UP000002931"/>
    </source>
</evidence>
<dbReference type="CDD" id="cd04182">
    <property type="entry name" value="GT_2_like_f"/>
    <property type="match status" value="1"/>
</dbReference>
<dbReference type="Gene3D" id="3.90.550.10">
    <property type="entry name" value="Spore Coat Polysaccharide Biosynthesis Protein SpsA, Chain A"/>
    <property type="match status" value="1"/>
</dbReference>
<evidence type="ECO:0000313" key="3">
    <source>
        <dbReference type="EMBL" id="EAQ11251.1"/>
    </source>
</evidence>
<dbReference type="HOGENOM" id="CLU_061980_4_0_5"/>
<protein>
    <recommendedName>
        <fullName evidence="2">MobA-like NTP transferase domain-containing protein</fullName>
    </recommendedName>
</protein>
<dbReference type="RefSeq" id="WP_008329027.1">
    <property type="nucleotide sequence ID" value="NZ_CH902578.1"/>
</dbReference>
<reference evidence="3 4" key="1">
    <citation type="journal article" date="2010" name="J. Bacteriol.">
        <title>Genome sequences of Pelagibaca bermudensis HTCC2601T and Maritimibacter alkaliphilus HTCC2654T, the type strains of two marine Roseobacter genera.</title>
        <authorList>
            <person name="Thrash J.C."/>
            <person name="Cho J.C."/>
            <person name="Ferriera S."/>
            <person name="Johnson J."/>
            <person name="Vergin K.L."/>
            <person name="Giovannoni S.J."/>
        </authorList>
    </citation>
    <scope>NUCLEOTIDE SEQUENCE [LARGE SCALE GENOMIC DNA]</scope>
    <source>
        <strain evidence="3 4">HTCC2654</strain>
    </source>
</reference>
<dbReference type="OrthoDB" id="9779263at2"/>
<dbReference type="eggNOG" id="COG2068">
    <property type="taxonomic scope" value="Bacteria"/>
</dbReference>
<dbReference type="STRING" id="314271.RB2654_04461"/>
<proteinExistence type="predicted"/>
<dbReference type="PANTHER" id="PTHR43777">
    <property type="entry name" value="MOLYBDENUM COFACTOR CYTIDYLYLTRANSFERASE"/>
    <property type="match status" value="1"/>
</dbReference>
<comment type="caution">
    <text evidence="3">The sequence shown here is derived from an EMBL/GenBank/DDBJ whole genome shotgun (WGS) entry which is preliminary data.</text>
</comment>
<dbReference type="PANTHER" id="PTHR43777:SF1">
    <property type="entry name" value="MOLYBDENUM COFACTOR CYTIDYLYLTRANSFERASE"/>
    <property type="match status" value="1"/>
</dbReference>
<feature type="domain" description="MobA-like NTP transferase" evidence="2">
    <location>
        <begin position="8"/>
        <end position="168"/>
    </location>
</feature>
<accession>A3VKC7</accession>
<name>A3VKC7_9RHOB</name>